<dbReference type="Pfam" id="PF02899">
    <property type="entry name" value="Phage_int_SAM_1"/>
    <property type="match status" value="1"/>
</dbReference>
<proteinExistence type="inferred from homology"/>
<dbReference type="InterPro" id="IPR010998">
    <property type="entry name" value="Integrase_recombinase_N"/>
</dbReference>
<comment type="similarity">
    <text evidence="1">Belongs to the 'phage' integrase family.</text>
</comment>
<keyword evidence="3 5" id="KW-0238">DNA-binding</keyword>
<dbReference type="InterPro" id="IPR050090">
    <property type="entry name" value="Tyrosine_recombinase_XerCD"/>
</dbReference>
<dbReference type="InterPro" id="IPR044068">
    <property type="entry name" value="CB"/>
</dbReference>
<keyword evidence="4" id="KW-0233">DNA recombination</keyword>
<dbReference type="GO" id="GO:0003677">
    <property type="term" value="F:DNA binding"/>
    <property type="evidence" value="ECO:0007669"/>
    <property type="project" value="UniProtKB-UniRule"/>
</dbReference>
<dbReference type="PROSITE" id="PS51900">
    <property type="entry name" value="CB"/>
    <property type="match status" value="1"/>
</dbReference>
<evidence type="ECO:0000259" key="6">
    <source>
        <dbReference type="PROSITE" id="PS51898"/>
    </source>
</evidence>
<dbReference type="SUPFAM" id="SSF56349">
    <property type="entry name" value="DNA breaking-rejoining enzymes"/>
    <property type="match status" value="1"/>
</dbReference>
<name>A0A1V3BUV0_9ACTN</name>
<evidence type="ECO:0000313" key="8">
    <source>
        <dbReference type="EMBL" id="OOC52447.1"/>
    </source>
</evidence>
<dbReference type="EMBL" id="MCOK01000001">
    <property type="protein sequence ID" value="OOC52447.1"/>
    <property type="molecule type" value="Genomic_DNA"/>
</dbReference>
<accession>A0A1V3BUV0</accession>
<evidence type="ECO:0000259" key="7">
    <source>
        <dbReference type="PROSITE" id="PS51900"/>
    </source>
</evidence>
<keyword evidence="2" id="KW-0229">DNA integration</keyword>
<evidence type="ECO:0000313" key="9">
    <source>
        <dbReference type="Proteomes" id="UP000189004"/>
    </source>
</evidence>
<feature type="domain" description="Tyr recombinase" evidence="6">
    <location>
        <begin position="114"/>
        <end position="302"/>
    </location>
</feature>
<evidence type="ECO:0000256" key="4">
    <source>
        <dbReference type="ARBA" id="ARBA00023172"/>
    </source>
</evidence>
<organism evidence="8 9">
    <name type="scientific">Nocardiopsis sinuspersici</name>
    <dbReference type="NCBI Taxonomy" id="501010"/>
    <lineage>
        <taxon>Bacteria</taxon>
        <taxon>Bacillati</taxon>
        <taxon>Actinomycetota</taxon>
        <taxon>Actinomycetes</taxon>
        <taxon>Streptosporangiales</taxon>
        <taxon>Nocardiopsidaceae</taxon>
        <taxon>Nocardiopsis</taxon>
    </lineage>
</organism>
<dbReference type="Gene3D" id="1.10.150.130">
    <property type="match status" value="1"/>
</dbReference>
<dbReference type="PANTHER" id="PTHR30349">
    <property type="entry name" value="PHAGE INTEGRASE-RELATED"/>
    <property type="match status" value="1"/>
</dbReference>
<keyword evidence="9" id="KW-1185">Reference proteome</keyword>
<dbReference type="GO" id="GO:0015074">
    <property type="term" value="P:DNA integration"/>
    <property type="evidence" value="ECO:0007669"/>
    <property type="project" value="UniProtKB-KW"/>
</dbReference>
<dbReference type="OrthoDB" id="3216862at2"/>
<dbReference type="InterPro" id="IPR011010">
    <property type="entry name" value="DNA_brk_join_enz"/>
</dbReference>
<reference evidence="9" key="1">
    <citation type="submission" date="2016-08" db="EMBL/GenBank/DDBJ databases">
        <authorList>
            <person name="Tokovenko B."/>
            <person name="Kalinowski J."/>
        </authorList>
    </citation>
    <scope>NUCLEOTIDE SEQUENCE [LARGE SCALE GENOMIC DNA]</scope>
    <source>
        <strain evidence="9">UTMC102</strain>
    </source>
</reference>
<dbReference type="AlphaFoldDB" id="A0A1V3BUV0"/>
<dbReference type="Gene3D" id="1.10.443.10">
    <property type="entry name" value="Intergrase catalytic core"/>
    <property type="match status" value="1"/>
</dbReference>
<dbReference type="RefSeq" id="WP_077688789.1">
    <property type="nucleotide sequence ID" value="NZ_MCOK01000001.1"/>
</dbReference>
<dbReference type="PANTHER" id="PTHR30349:SF41">
    <property type="entry name" value="INTEGRASE_RECOMBINASE PROTEIN MJ0367-RELATED"/>
    <property type="match status" value="1"/>
</dbReference>
<sequence length="308" mass="33746">MPPRQDVPAVHTPVFASYAAALERAPLDEHTRRAYASRVRSFLAWLDDAAPAGGDPLTDPHGRDFAARDYRAHLKTVLKRSAATANAHLVALDHFFTHLGLGPANVGRDEPPATAPRALAPREQKRFLRAVERRPLPRDRAIGRLLFYSGLRVSELVALDTGDVPLSARKGTVIVRAGKNDDSRTVPLTDASARKAVADWKRERAAWPGADTAALFLNRRGGRLSDRAVNLLLDEIAADADLVDENGRPALSAHTLRHTFGTNLTRSRVDVVTVAQLMGHKRLETTRRYTLPTQADMEAAVAHLPTDE</sequence>
<dbReference type="InterPro" id="IPR013762">
    <property type="entry name" value="Integrase-like_cat_sf"/>
</dbReference>
<evidence type="ECO:0000256" key="2">
    <source>
        <dbReference type="ARBA" id="ARBA00022908"/>
    </source>
</evidence>
<evidence type="ECO:0000256" key="3">
    <source>
        <dbReference type="ARBA" id="ARBA00023125"/>
    </source>
</evidence>
<comment type="caution">
    <text evidence="8">The sequence shown here is derived from an EMBL/GenBank/DDBJ whole genome shotgun (WGS) entry which is preliminary data.</text>
</comment>
<evidence type="ECO:0000256" key="1">
    <source>
        <dbReference type="ARBA" id="ARBA00008857"/>
    </source>
</evidence>
<dbReference type="InterPro" id="IPR002104">
    <property type="entry name" value="Integrase_catalytic"/>
</dbReference>
<dbReference type="GO" id="GO:0006310">
    <property type="term" value="P:DNA recombination"/>
    <property type="evidence" value="ECO:0007669"/>
    <property type="project" value="UniProtKB-KW"/>
</dbReference>
<dbReference type="STRING" id="501010.NOSIN_00185"/>
<evidence type="ECO:0000256" key="5">
    <source>
        <dbReference type="PROSITE-ProRule" id="PRU01248"/>
    </source>
</evidence>
<dbReference type="Proteomes" id="UP000189004">
    <property type="component" value="Unassembled WGS sequence"/>
</dbReference>
<dbReference type="InterPro" id="IPR004107">
    <property type="entry name" value="Integrase_SAM-like_N"/>
</dbReference>
<dbReference type="PROSITE" id="PS51898">
    <property type="entry name" value="TYR_RECOMBINASE"/>
    <property type="match status" value="1"/>
</dbReference>
<gene>
    <name evidence="8" type="ORF">NOSIN_00185</name>
</gene>
<protein>
    <submittedName>
        <fullName evidence="8">Integrase</fullName>
    </submittedName>
</protein>
<dbReference type="Pfam" id="PF00589">
    <property type="entry name" value="Phage_integrase"/>
    <property type="match status" value="1"/>
</dbReference>
<feature type="domain" description="Core-binding (CB)" evidence="7">
    <location>
        <begin position="9"/>
        <end position="100"/>
    </location>
</feature>